<dbReference type="eggNOG" id="KOG4441">
    <property type="taxonomic scope" value="Eukaryota"/>
</dbReference>
<evidence type="ECO:0000313" key="4">
    <source>
        <dbReference type="Proteomes" id="UP000002630"/>
    </source>
</evidence>
<dbReference type="InterPro" id="IPR011705">
    <property type="entry name" value="BACK"/>
</dbReference>
<feature type="region of interest" description="Disordered" evidence="1">
    <location>
        <begin position="283"/>
        <end position="321"/>
    </location>
</feature>
<feature type="region of interest" description="Disordered" evidence="1">
    <location>
        <begin position="199"/>
        <end position="251"/>
    </location>
</feature>
<dbReference type="AlphaFoldDB" id="D7FIB0"/>
<dbReference type="InParanoid" id="D7FIB0"/>
<dbReference type="SUPFAM" id="SSF54695">
    <property type="entry name" value="POZ domain"/>
    <property type="match status" value="1"/>
</dbReference>
<sequence>MLSMLTDPALSDVCLVVEGIDVPCHKAVLAAWSRPFRAMFTLPMLESRHQCRVVIEDAEHKHLMVVLHYLYSGRIGLNDQNVMPVSALANRYEVLPLMAQCEGYMKWRLHPSNVVAHLLSAEEHRVPKAAAFALEYLAVHFDEVHHDSSGDFNSLGGDTVLRVLQHDGLTVDEETVFLAVDGWAKAWEHRRSIRGATRNYAVGRSPPPAVAEQDASPGARGWGGRESNGGAGEERSTMDVGDEPPKGLAEGEAGRVLQRRASGPAGGEGKQGGYAGEVLQRAASFSHPPPPPEPPVAGVRKTAAVGAPESSSPIEGMTDERKGTLETMAPIPEEEQAFVDELLMEVRFPLVSTSFLCQVVEKSPVITGSRVAQRLLHEAYRFQAIRPDGVDVDELFPGNHRVKYRGHERVLFGEDEGCVGHVEDYSSSLSEVHLVENVKQRDEKYWLPGQPEEAYFCVRV</sequence>
<dbReference type="SMART" id="SM00875">
    <property type="entry name" value="BACK"/>
    <property type="match status" value="1"/>
</dbReference>
<organism evidence="3 4">
    <name type="scientific">Ectocarpus siliculosus</name>
    <name type="common">Brown alga</name>
    <name type="synonym">Conferva siliculosa</name>
    <dbReference type="NCBI Taxonomy" id="2880"/>
    <lineage>
        <taxon>Eukaryota</taxon>
        <taxon>Sar</taxon>
        <taxon>Stramenopiles</taxon>
        <taxon>Ochrophyta</taxon>
        <taxon>PX clade</taxon>
        <taxon>Phaeophyceae</taxon>
        <taxon>Ectocarpales</taxon>
        <taxon>Ectocarpaceae</taxon>
        <taxon>Ectocarpus</taxon>
    </lineage>
</organism>
<dbReference type="Gene3D" id="3.30.710.10">
    <property type="entry name" value="Potassium Channel Kv1.1, Chain A"/>
    <property type="match status" value="1"/>
</dbReference>
<gene>
    <name evidence="3" type="ORF">Esi_0119_0023</name>
</gene>
<dbReference type="OrthoDB" id="6418787at2759"/>
<dbReference type="Gene3D" id="1.25.40.420">
    <property type="match status" value="2"/>
</dbReference>
<dbReference type="Pfam" id="PF07707">
    <property type="entry name" value="BACK"/>
    <property type="match status" value="1"/>
</dbReference>
<dbReference type="Proteomes" id="UP000002630">
    <property type="component" value="Linkage Group LG23"/>
</dbReference>
<name>D7FIB0_ECTSI</name>
<feature type="compositionally biased region" description="Gly residues" evidence="1">
    <location>
        <begin position="220"/>
        <end position="231"/>
    </location>
</feature>
<dbReference type="PANTHER" id="PTHR24410:SF23">
    <property type="entry name" value="BTB DOMAIN-CONTAINING PROTEIN-RELATED"/>
    <property type="match status" value="1"/>
</dbReference>
<dbReference type="EMBL" id="FN649748">
    <property type="protein sequence ID" value="CBJ28734.1"/>
    <property type="molecule type" value="Genomic_DNA"/>
</dbReference>
<dbReference type="InterPro" id="IPR000210">
    <property type="entry name" value="BTB/POZ_dom"/>
</dbReference>
<dbReference type="InterPro" id="IPR011333">
    <property type="entry name" value="SKP1/BTB/POZ_sf"/>
</dbReference>
<evidence type="ECO:0000256" key="1">
    <source>
        <dbReference type="SAM" id="MobiDB-lite"/>
    </source>
</evidence>
<dbReference type="PANTHER" id="PTHR24410">
    <property type="entry name" value="HL07962P-RELATED"/>
    <property type="match status" value="1"/>
</dbReference>
<dbReference type="SMART" id="SM00225">
    <property type="entry name" value="BTB"/>
    <property type="match status" value="1"/>
</dbReference>
<protein>
    <recommendedName>
        <fullName evidence="2">BTB domain-containing protein</fullName>
    </recommendedName>
</protein>
<evidence type="ECO:0000259" key="2">
    <source>
        <dbReference type="PROSITE" id="PS50097"/>
    </source>
</evidence>
<proteinExistence type="predicted"/>
<evidence type="ECO:0000313" key="3">
    <source>
        <dbReference type="EMBL" id="CBJ28734.1"/>
    </source>
</evidence>
<dbReference type="STRING" id="2880.D7FIB0"/>
<reference evidence="3 4" key="1">
    <citation type="journal article" date="2010" name="Nature">
        <title>The Ectocarpus genome and the independent evolution of multicellularity in brown algae.</title>
        <authorList>
            <person name="Cock J.M."/>
            <person name="Sterck L."/>
            <person name="Rouze P."/>
            <person name="Scornet D."/>
            <person name="Allen A.E."/>
            <person name="Amoutzias G."/>
            <person name="Anthouard V."/>
            <person name="Artiguenave F."/>
            <person name="Aury J.M."/>
            <person name="Badger J.H."/>
            <person name="Beszteri B."/>
            <person name="Billiau K."/>
            <person name="Bonnet E."/>
            <person name="Bothwell J.H."/>
            <person name="Bowler C."/>
            <person name="Boyen C."/>
            <person name="Brownlee C."/>
            <person name="Carrano C.J."/>
            <person name="Charrier B."/>
            <person name="Cho G.Y."/>
            <person name="Coelho S.M."/>
            <person name="Collen J."/>
            <person name="Corre E."/>
            <person name="Da Silva C."/>
            <person name="Delage L."/>
            <person name="Delaroque N."/>
            <person name="Dittami S.M."/>
            <person name="Doulbeau S."/>
            <person name="Elias M."/>
            <person name="Farnham G."/>
            <person name="Gachon C.M."/>
            <person name="Gschloessl B."/>
            <person name="Heesch S."/>
            <person name="Jabbari K."/>
            <person name="Jubin C."/>
            <person name="Kawai H."/>
            <person name="Kimura K."/>
            <person name="Kloareg B."/>
            <person name="Kupper F.C."/>
            <person name="Lang D."/>
            <person name="Le Bail A."/>
            <person name="Leblanc C."/>
            <person name="Lerouge P."/>
            <person name="Lohr M."/>
            <person name="Lopez P.J."/>
            <person name="Martens C."/>
            <person name="Maumus F."/>
            <person name="Michel G."/>
            <person name="Miranda-Saavedra D."/>
            <person name="Morales J."/>
            <person name="Moreau H."/>
            <person name="Motomura T."/>
            <person name="Nagasato C."/>
            <person name="Napoli C.A."/>
            <person name="Nelson D.R."/>
            <person name="Nyvall-Collen P."/>
            <person name="Peters A.F."/>
            <person name="Pommier C."/>
            <person name="Potin P."/>
            <person name="Poulain J."/>
            <person name="Quesneville H."/>
            <person name="Read B."/>
            <person name="Rensing S.A."/>
            <person name="Ritter A."/>
            <person name="Rousvoal S."/>
            <person name="Samanta M."/>
            <person name="Samson G."/>
            <person name="Schroeder D.C."/>
            <person name="Segurens B."/>
            <person name="Strittmatter M."/>
            <person name="Tonon T."/>
            <person name="Tregear J.W."/>
            <person name="Valentin K."/>
            <person name="von Dassow P."/>
            <person name="Yamagishi T."/>
            <person name="Van de Peer Y."/>
            <person name="Wincker P."/>
        </authorList>
    </citation>
    <scope>NUCLEOTIDE SEQUENCE [LARGE SCALE GENOMIC DNA]</scope>
    <source>
        <strain evidence="4">Ec32 / CCAP1310/4</strain>
    </source>
</reference>
<dbReference type="EMBL" id="FN647870">
    <property type="protein sequence ID" value="CBJ28734.1"/>
    <property type="molecule type" value="Genomic_DNA"/>
</dbReference>
<feature type="domain" description="BTB" evidence="2">
    <location>
        <begin position="11"/>
        <end position="79"/>
    </location>
</feature>
<dbReference type="Pfam" id="PF00651">
    <property type="entry name" value="BTB"/>
    <property type="match status" value="1"/>
</dbReference>
<dbReference type="CDD" id="cd18186">
    <property type="entry name" value="BTB_POZ_ZBTB_KLHL-like"/>
    <property type="match status" value="1"/>
</dbReference>
<dbReference type="InterPro" id="IPR051481">
    <property type="entry name" value="BTB-POZ/Galectin-3-binding"/>
</dbReference>
<accession>D7FIB0</accession>
<dbReference type="OMA" id="REMEVQC"/>
<keyword evidence="4" id="KW-1185">Reference proteome</keyword>
<dbReference type="PROSITE" id="PS50097">
    <property type="entry name" value="BTB"/>
    <property type="match status" value="1"/>
</dbReference>